<proteinExistence type="predicted"/>
<evidence type="ECO:0000313" key="1">
    <source>
        <dbReference type="EMBL" id="JAP93651.1"/>
    </source>
</evidence>
<accession>A0A146KDX8</accession>
<organism evidence="1">
    <name type="scientific">Trepomonas sp. PC1</name>
    <dbReference type="NCBI Taxonomy" id="1076344"/>
    <lineage>
        <taxon>Eukaryota</taxon>
        <taxon>Metamonada</taxon>
        <taxon>Diplomonadida</taxon>
        <taxon>Hexamitidae</taxon>
        <taxon>Hexamitinae</taxon>
        <taxon>Trepomonas</taxon>
    </lineage>
</organism>
<reference evidence="1" key="1">
    <citation type="submission" date="2015-07" db="EMBL/GenBank/DDBJ databases">
        <title>Adaptation to a free-living lifestyle via gene acquisitions in the diplomonad Trepomonas sp. PC1.</title>
        <authorList>
            <person name="Xu F."/>
            <person name="Jerlstrom-Hultqvist J."/>
            <person name="Kolisko M."/>
            <person name="Simpson A.G.B."/>
            <person name="Roger A.J."/>
            <person name="Svard S.G."/>
            <person name="Andersson J.O."/>
        </authorList>
    </citation>
    <scope>NUCLEOTIDE SEQUENCE</scope>
    <source>
        <strain evidence="1">PC1</strain>
    </source>
</reference>
<dbReference type="EMBL" id="GDID01002955">
    <property type="protein sequence ID" value="JAP93651.1"/>
    <property type="molecule type" value="Transcribed_RNA"/>
</dbReference>
<feature type="non-terminal residue" evidence="1">
    <location>
        <position position="1"/>
    </location>
</feature>
<dbReference type="InterPro" id="IPR032675">
    <property type="entry name" value="LRR_dom_sf"/>
</dbReference>
<dbReference type="SUPFAM" id="SSF52058">
    <property type="entry name" value="L domain-like"/>
    <property type="match status" value="1"/>
</dbReference>
<feature type="non-terminal residue" evidence="1">
    <location>
        <position position="377"/>
    </location>
</feature>
<dbReference type="AlphaFoldDB" id="A0A146KDX8"/>
<sequence>KTILTTQSQVLSDQEKQLLSQGNVKVLVANQLREIETGKYGPRQIDVITYAPNCQEHYKNVTLLVANSLTKIDKGGFTKSKIQKVKCPQLKYLSKYALYNCQELLSIDLCRLEEINQYSITMCPGLKRIVNKTLSKLPKSAITNCQGLELVRFAEVLEVALDFINGFSKVRLLSMPKLQMVNQPQKAVHKEFDDFQFQSRSQVSFAEQSVKQQLEEYFDPVVEIQEPDYNELMRQLKQTCFQEDVLTKDNMKDFTIGHCLVLPGNIKQIDQGCFVPDEVQFIFAAAVAVFPADFCYGFTYKQLQKVVAPALLEVRENCFNSCKDLYELDAPNCRIVKENGFHHCAKLSKLNCYNLEHIGSAAFGSCGIQRLVARHVK</sequence>
<gene>
    <name evidence="1" type="ORF">TPC1_13994</name>
</gene>
<dbReference type="Pfam" id="PF13306">
    <property type="entry name" value="LRR_5"/>
    <property type="match status" value="2"/>
</dbReference>
<dbReference type="Gene3D" id="3.80.10.10">
    <property type="entry name" value="Ribonuclease Inhibitor"/>
    <property type="match status" value="2"/>
</dbReference>
<protein>
    <submittedName>
        <fullName evidence="1">Leucine rich repeats-containing protein</fullName>
    </submittedName>
</protein>
<dbReference type="InterPro" id="IPR026906">
    <property type="entry name" value="LRR_5"/>
</dbReference>
<name>A0A146KDX8_9EUKA</name>